<dbReference type="EMBL" id="MU854110">
    <property type="protein sequence ID" value="KAK3933607.1"/>
    <property type="molecule type" value="Genomic_DNA"/>
</dbReference>
<proteinExistence type="predicted"/>
<sequence>GCCMVCRFRRQECYHEVDDCPEQEDEVWDVIRGALEVMEQEMFVKRRFARFTGCFSCGMPQWLCQRWKVMDEDGGRFQRVRGGSYQYKGLLLQVYVGLMVRFREEAIKVVKEMMKEEGYARGWKQQYKWYGELITWSEL</sequence>
<gene>
    <name evidence="1" type="ORF">QBC46DRAFT_275436</name>
</gene>
<keyword evidence="2" id="KW-1185">Reference proteome</keyword>
<evidence type="ECO:0000313" key="2">
    <source>
        <dbReference type="Proteomes" id="UP001303473"/>
    </source>
</evidence>
<accession>A0AAN6MUC3</accession>
<evidence type="ECO:0000313" key="1">
    <source>
        <dbReference type="EMBL" id="KAK3933607.1"/>
    </source>
</evidence>
<organism evidence="1 2">
    <name type="scientific">Diplogelasinospora grovesii</name>
    <dbReference type="NCBI Taxonomy" id="303347"/>
    <lineage>
        <taxon>Eukaryota</taxon>
        <taxon>Fungi</taxon>
        <taxon>Dikarya</taxon>
        <taxon>Ascomycota</taxon>
        <taxon>Pezizomycotina</taxon>
        <taxon>Sordariomycetes</taxon>
        <taxon>Sordariomycetidae</taxon>
        <taxon>Sordariales</taxon>
        <taxon>Diplogelasinosporaceae</taxon>
        <taxon>Diplogelasinospora</taxon>
    </lineage>
</organism>
<comment type="caution">
    <text evidence="1">The sequence shown here is derived from an EMBL/GenBank/DDBJ whole genome shotgun (WGS) entry which is preliminary data.</text>
</comment>
<protein>
    <submittedName>
        <fullName evidence="1">Uncharacterized protein</fullName>
    </submittedName>
</protein>
<name>A0AAN6MUC3_9PEZI</name>
<dbReference type="AlphaFoldDB" id="A0AAN6MUC3"/>
<dbReference type="Proteomes" id="UP001303473">
    <property type="component" value="Unassembled WGS sequence"/>
</dbReference>
<reference evidence="2" key="1">
    <citation type="journal article" date="2023" name="Mol. Phylogenet. Evol.">
        <title>Genome-scale phylogeny and comparative genomics of the fungal order Sordariales.</title>
        <authorList>
            <person name="Hensen N."/>
            <person name="Bonometti L."/>
            <person name="Westerberg I."/>
            <person name="Brannstrom I.O."/>
            <person name="Guillou S."/>
            <person name="Cros-Aarteil S."/>
            <person name="Calhoun S."/>
            <person name="Haridas S."/>
            <person name="Kuo A."/>
            <person name="Mondo S."/>
            <person name="Pangilinan J."/>
            <person name="Riley R."/>
            <person name="LaButti K."/>
            <person name="Andreopoulos B."/>
            <person name="Lipzen A."/>
            <person name="Chen C."/>
            <person name="Yan M."/>
            <person name="Daum C."/>
            <person name="Ng V."/>
            <person name="Clum A."/>
            <person name="Steindorff A."/>
            <person name="Ohm R.A."/>
            <person name="Martin F."/>
            <person name="Silar P."/>
            <person name="Natvig D.O."/>
            <person name="Lalanne C."/>
            <person name="Gautier V."/>
            <person name="Ament-Velasquez S.L."/>
            <person name="Kruys A."/>
            <person name="Hutchinson M.I."/>
            <person name="Powell A.J."/>
            <person name="Barry K."/>
            <person name="Miller A.N."/>
            <person name="Grigoriev I.V."/>
            <person name="Debuchy R."/>
            <person name="Gladieux P."/>
            <person name="Hiltunen Thoren M."/>
            <person name="Johannesson H."/>
        </authorList>
    </citation>
    <scope>NUCLEOTIDE SEQUENCE [LARGE SCALE GENOMIC DNA]</scope>
    <source>
        <strain evidence="2">CBS 340.73</strain>
    </source>
</reference>
<feature type="non-terminal residue" evidence="1">
    <location>
        <position position="1"/>
    </location>
</feature>